<feature type="region of interest" description="Disordered" evidence="8">
    <location>
        <begin position="221"/>
        <end position="262"/>
    </location>
</feature>
<evidence type="ECO:0000256" key="6">
    <source>
        <dbReference type="ARBA" id="ARBA00022801"/>
    </source>
</evidence>
<reference evidence="10" key="1">
    <citation type="submission" date="2021-06" db="EMBL/GenBank/DDBJ databases">
        <authorList>
            <person name="Hodson N. C."/>
            <person name="Mongue J. A."/>
            <person name="Jaron S. K."/>
        </authorList>
    </citation>
    <scope>NUCLEOTIDE SEQUENCE</scope>
</reference>
<dbReference type="GO" id="GO:0010506">
    <property type="term" value="P:regulation of autophagy"/>
    <property type="evidence" value="ECO:0007669"/>
    <property type="project" value="TreeGrafter"/>
</dbReference>
<dbReference type="InterPro" id="IPR050164">
    <property type="entry name" value="Peptidase_C19"/>
</dbReference>
<comment type="catalytic activity">
    <reaction evidence="1">
        <text>Thiol-dependent hydrolysis of ester, thioester, amide, peptide and isopeptide bonds formed by the C-terminal Gly of ubiquitin (a 76-residue protein attached to proteins as an intracellular targeting signal).</text>
        <dbReference type="EC" id="3.4.19.12"/>
    </reaction>
</comment>
<dbReference type="AlphaFoldDB" id="A0A8J2JC77"/>
<feature type="compositionally biased region" description="Polar residues" evidence="8">
    <location>
        <begin position="897"/>
        <end position="911"/>
    </location>
</feature>
<dbReference type="OrthoDB" id="429671at2759"/>
<dbReference type="PROSITE" id="PS00973">
    <property type="entry name" value="USP_2"/>
    <property type="match status" value="1"/>
</dbReference>
<keyword evidence="11" id="KW-1185">Reference proteome</keyword>
<feature type="compositionally biased region" description="Basic and acidic residues" evidence="8">
    <location>
        <begin position="576"/>
        <end position="586"/>
    </location>
</feature>
<accession>A0A8J2JC77</accession>
<dbReference type="CDD" id="cd02257">
    <property type="entry name" value="Peptidase_C19"/>
    <property type="match status" value="1"/>
</dbReference>
<dbReference type="Proteomes" id="UP000708208">
    <property type="component" value="Unassembled WGS sequence"/>
</dbReference>
<keyword evidence="6" id="KW-0378">Hydrolase</keyword>
<dbReference type="PROSITE" id="PS50235">
    <property type="entry name" value="USP_3"/>
    <property type="match status" value="1"/>
</dbReference>
<evidence type="ECO:0000256" key="2">
    <source>
        <dbReference type="ARBA" id="ARBA00005427"/>
    </source>
</evidence>
<dbReference type="GO" id="GO:0005829">
    <property type="term" value="C:cytosol"/>
    <property type="evidence" value="ECO:0007669"/>
    <property type="project" value="TreeGrafter"/>
</dbReference>
<keyword evidence="4" id="KW-0645">Protease</keyword>
<feature type="compositionally biased region" description="Basic and acidic residues" evidence="8">
    <location>
        <begin position="252"/>
        <end position="262"/>
    </location>
</feature>
<evidence type="ECO:0000313" key="11">
    <source>
        <dbReference type="Proteomes" id="UP000708208"/>
    </source>
</evidence>
<evidence type="ECO:0000256" key="1">
    <source>
        <dbReference type="ARBA" id="ARBA00000707"/>
    </source>
</evidence>
<evidence type="ECO:0000256" key="3">
    <source>
        <dbReference type="ARBA" id="ARBA00012759"/>
    </source>
</evidence>
<dbReference type="PANTHER" id="PTHR24006:SF687">
    <property type="entry name" value="UBIQUITIN CARBOXYL-TERMINAL HYDROLASE 10"/>
    <property type="match status" value="1"/>
</dbReference>
<dbReference type="Pfam" id="PF00443">
    <property type="entry name" value="UCH"/>
    <property type="match status" value="1"/>
</dbReference>
<organism evidence="10 11">
    <name type="scientific">Allacma fusca</name>
    <dbReference type="NCBI Taxonomy" id="39272"/>
    <lineage>
        <taxon>Eukaryota</taxon>
        <taxon>Metazoa</taxon>
        <taxon>Ecdysozoa</taxon>
        <taxon>Arthropoda</taxon>
        <taxon>Hexapoda</taxon>
        <taxon>Collembola</taxon>
        <taxon>Symphypleona</taxon>
        <taxon>Sminthuridae</taxon>
        <taxon>Allacma</taxon>
    </lineage>
</organism>
<feature type="compositionally biased region" description="Polar residues" evidence="8">
    <location>
        <begin position="383"/>
        <end position="392"/>
    </location>
</feature>
<feature type="domain" description="USP" evidence="9">
    <location>
        <begin position="762"/>
        <end position="1130"/>
    </location>
</feature>
<feature type="compositionally biased region" description="Low complexity" evidence="8">
    <location>
        <begin position="562"/>
        <end position="575"/>
    </location>
</feature>
<sequence length="1130" mass="122800">MDLSQLLSSGFQFLNLDDACEAEVDILTDMLFKHQDVTQLSKLFHLKSYPDDDIAYDRYQGLEHFQLALPVEHGEEVSSSDANNDRHMQGLQEPAVISSPTIPIANGPLMPLSPQHRHISSMEDNPGECPSPGEINPPMMPSLPPPLRSYYSQQHVPVVHGSPQAQVGSPGIGQHGQVGVVSTAYPYVSVPTSMHQQQLIMMQPQPQAGQPYVGLQPLHYVPSQRHHGHPTHGYVQGGPSKYSSGPRKNHSRSIDRNRRNDPEIINSYPAYYPGIAYQNVAYYNQHLAQTVTGSPIIMSANHHSKAPVTMYNPYAPSHQYSSPPPNLQIPITTPNTTATPELQRPFAIPPESVVGSHLQPPLPGTPPNVSSIFQENAEEPINPHSTAPTSQIHSDHHDELPSQVENQSVVVVDAKTKGEKQVERIFDSGVTNVESDEDMQLGAGVLSPKSPPSRRTNKKIQLGEVATVSTPLLEAKPVVSCNQNESKQVNRSSPVPEVVAKKSMSKCSSPASLEDIRVQSPTLPAIAGVATPKVVAAATPTLPPQSKTQTWAETSAPKPQRSSKNSSTIHSGNSSSDEKALKEKQGQAKSTEFPALAKINVNGNSNVSTQGGGASSAPPKGRSWASICKNPNAPTCISNCTTANGGSGGPGVSTNQSASDSVGAMDLHISVAAGVNPNSSVGYAGDIEKSNGSKNIVSTDSNGHIHVTMQCHSYVNDKSPAAGDPPVDPSCLSNENDSLAIRLGEFLANYVLDHHATALTPRGLTNQSNFCYINSTLQALMACPPFVNLFRSMRDVGLAKTPCKATPIIQSVFDFVTEFEPLNRGNTSKRDRRSESFIMGANLEPSGIRKVLGLLDGSTFKVEGRQQDAEEFLSHLLNGLHDEMIKVIKWYENSKTATNTASPSQQTSVLNGQHPEEVSEEEDDADHWQVMGPKNKGCLTRKTNVIKSPISEMLFGQLCSALHRTNSFKSATLQPFFTLQLDIQSDTIRSVRDALEGLSFKEEVSGLVSNSGQETEAWRQLSLEELPMILILHLKRFVYDKSGHKILKLDKKLEFGIDLEIAKELLSVNTRGKCTLKQRQYKLFAVVYHDGEEAYKGHYIADCFHPSGGNLWGQVGWLRDELILIASISS</sequence>
<evidence type="ECO:0000313" key="10">
    <source>
        <dbReference type="EMBL" id="CAG7716891.1"/>
    </source>
</evidence>
<protein>
    <recommendedName>
        <fullName evidence="3">ubiquitinyl hydrolase 1</fullName>
        <ecNumber evidence="3">3.4.19.12</ecNumber>
    </recommendedName>
</protein>
<dbReference type="GO" id="GO:0006508">
    <property type="term" value="P:proteolysis"/>
    <property type="evidence" value="ECO:0007669"/>
    <property type="project" value="UniProtKB-KW"/>
</dbReference>
<name>A0A8J2JC77_9HEXA</name>
<feature type="region of interest" description="Disordered" evidence="8">
    <location>
        <begin position="540"/>
        <end position="622"/>
    </location>
</feature>
<dbReference type="GO" id="GO:0004843">
    <property type="term" value="F:cysteine-type deubiquitinase activity"/>
    <property type="evidence" value="ECO:0007669"/>
    <property type="project" value="UniProtKB-EC"/>
</dbReference>
<evidence type="ECO:0000256" key="4">
    <source>
        <dbReference type="ARBA" id="ARBA00022670"/>
    </source>
</evidence>
<dbReference type="EC" id="3.4.19.12" evidence="3"/>
<proteinExistence type="inferred from homology"/>
<dbReference type="EMBL" id="CAJVCH010041933">
    <property type="protein sequence ID" value="CAG7716891.1"/>
    <property type="molecule type" value="Genomic_DNA"/>
</dbReference>
<dbReference type="InterPro" id="IPR001394">
    <property type="entry name" value="Peptidase_C19_UCH"/>
</dbReference>
<evidence type="ECO:0000256" key="7">
    <source>
        <dbReference type="ARBA" id="ARBA00022807"/>
    </source>
</evidence>
<evidence type="ECO:0000256" key="5">
    <source>
        <dbReference type="ARBA" id="ARBA00022786"/>
    </source>
</evidence>
<keyword evidence="5" id="KW-0833">Ubl conjugation pathway</keyword>
<dbReference type="InterPro" id="IPR018200">
    <property type="entry name" value="USP_CS"/>
</dbReference>
<comment type="similarity">
    <text evidence="2">Belongs to the peptidase C19 family. USP10 subfamily.</text>
</comment>
<evidence type="ECO:0000256" key="8">
    <source>
        <dbReference type="SAM" id="MobiDB-lite"/>
    </source>
</evidence>
<dbReference type="GO" id="GO:0016579">
    <property type="term" value="P:protein deubiquitination"/>
    <property type="evidence" value="ECO:0007669"/>
    <property type="project" value="InterPro"/>
</dbReference>
<dbReference type="InterPro" id="IPR028889">
    <property type="entry name" value="USP"/>
</dbReference>
<dbReference type="GO" id="GO:0030330">
    <property type="term" value="P:DNA damage response, signal transduction by p53 class mediator"/>
    <property type="evidence" value="ECO:0007669"/>
    <property type="project" value="TreeGrafter"/>
</dbReference>
<feature type="region of interest" description="Disordered" evidence="8">
    <location>
        <begin position="380"/>
        <end position="404"/>
    </location>
</feature>
<feature type="region of interest" description="Disordered" evidence="8">
    <location>
        <begin position="897"/>
        <end position="924"/>
    </location>
</feature>
<gene>
    <name evidence="10" type="ORF">AFUS01_LOCUS6377</name>
</gene>
<evidence type="ECO:0000259" key="9">
    <source>
        <dbReference type="PROSITE" id="PS50235"/>
    </source>
</evidence>
<comment type="caution">
    <text evidence="10">The sequence shown here is derived from an EMBL/GenBank/DDBJ whole genome shotgun (WGS) entry which is preliminary data.</text>
</comment>
<keyword evidence="7" id="KW-0788">Thiol protease</keyword>
<dbReference type="PANTHER" id="PTHR24006">
    <property type="entry name" value="UBIQUITIN CARBOXYL-TERMINAL HYDROLASE"/>
    <property type="match status" value="1"/>
</dbReference>
<dbReference type="GO" id="GO:0005634">
    <property type="term" value="C:nucleus"/>
    <property type="evidence" value="ECO:0007669"/>
    <property type="project" value="TreeGrafter"/>
</dbReference>